<keyword evidence="6" id="KW-0472">Membrane</keyword>
<evidence type="ECO:0000256" key="2">
    <source>
        <dbReference type="ARBA" id="ARBA00009458"/>
    </source>
</evidence>
<dbReference type="PROSITE" id="PS01258">
    <property type="entry name" value="BH2"/>
    <property type="match status" value="1"/>
</dbReference>
<dbReference type="RefSeq" id="XP_031561116.1">
    <property type="nucleotide sequence ID" value="XM_031705256.1"/>
</dbReference>
<dbReference type="KEGG" id="aten:116297096"/>
<evidence type="ECO:0000313" key="10">
    <source>
        <dbReference type="RefSeq" id="XP_031561116.1"/>
    </source>
</evidence>
<evidence type="ECO:0000256" key="3">
    <source>
        <dbReference type="ARBA" id="ARBA00022692"/>
    </source>
</evidence>
<feature type="domain" description="Bcl-2 Bcl-2 homology region 1-3" evidence="7">
    <location>
        <begin position="74"/>
        <end position="172"/>
    </location>
</feature>
<dbReference type="PANTHER" id="PTHR11256">
    <property type="entry name" value="BCL-2 RELATED"/>
    <property type="match status" value="1"/>
</dbReference>
<comment type="similarity">
    <text evidence="2">Belongs to the Bcl-2 family.</text>
</comment>
<evidence type="ECO:0000256" key="6">
    <source>
        <dbReference type="ARBA" id="ARBA00023136"/>
    </source>
</evidence>
<dbReference type="InterPro" id="IPR002475">
    <property type="entry name" value="Bcl2-like"/>
</dbReference>
<dbReference type="Proteomes" id="UP000515163">
    <property type="component" value="Unplaced"/>
</dbReference>
<keyword evidence="4" id="KW-0053">Apoptosis</keyword>
<dbReference type="GO" id="GO:0097192">
    <property type="term" value="P:extrinsic apoptotic signaling pathway in absence of ligand"/>
    <property type="evidence" value="ECO:0007669"/>
    <property type="project" value="TreeGrafter"/>
</dbReference>
<dbReference type="InterPro" id="IPR036834">
    <property type="entry name" value="Bcl-2-like_sf"/>
</dbReference>
<keyword evidence="3" id="KW-0812">Transmembrane</keyword>
<evidence type="ECO:0000256" key="1">
    <source>
        <dbReference type="ARBA" id="ARBA00004308"/>
    </source>
</evidence>
<evidence type="ECO:0000313" key="8">
    <source>
        <dbReference type="Proteomes" id="UP000515163"/>
    </source>
</evidence>
<dbReference type="GO" id="GO:0042981">
    <property type="term" value="P:regulation of apoptotic process"/>
    <property type="evidence" value="ECO:0007669"/>
    <property type="project" value="InterPro"/>
</dbReference>
<dbReference type="GeneID" id="116297096"/>
<dbReference type="GO" id="GO:0008630">
    <property type="term" value="P:intrinsic apoptotic signaling pathway in response to DNA damage"/>
    <property type="evidence" value="ECO:0007669"/>
    <property type="project" value="TreeGrafter"/>
</dbReference>
<dbReference type="GO" id="GO:0051400">
    <property type="term" value="F:BH domain binding"/>
    <property type="evidence" value="ECO:0007669"/>
    <property type="project" value="TreeGrafter"/>
</dbReference>
<dbReference type="PANTHER" id="PTHR11256:SF47">
    <property type="entry name" value="BCL-2-LIKE PROTEIN 10"/>
    <property type="match status" value="1"/>
</dbReference>
<dbReference type="SMART" id="SM00337">
    <property type="entry name" value="BCL"/>
    <property type="match status" value="1"/>
</dbReference>
<organism evidence="8 9">
    <name type="scientific">Actinia tenebrosa</name>
    <name type="common">Australian red waratah sea anemone</name>
    <dbReference type="NCBI Taxonomy" id="6105"/>
    <lineage>
        <taxon>Eukaryota</taxon>
        <taxon>Metazoa</taxon>
        <taxon>Cnidaria</taxon>
        <taxon>Anthozoa</taxon>
        <taxon>Hexacorallia</taxon>
        <taxon>Actiniaria</taxon>
        <taxon>Actiniidae</taxon>
        <taxon>Actinia</taxon>
    </lineage>
</organism>
<evidence type="ECO:0000313" key="9">
    <source>
        <dbReference type="RefSeq" id="XP_031561115.1"/>
    </source>
</evidence>
<gene>
    <name evidence="9 10" type="primary">LOC116297096</name>
</gene>
<accession>A0A6P8I8Z0</accession>
<dbReference type="RefSeq" id="XP_031561115.1">
    <property type="nucleotide sequence ID" value="XM_031705255.1"/>
</dbReference>
<dbReference type="GO" id="GO:0005741">
    <property type="term" value="C:mitochondrial outer membrane"/>
    <property type="evidence" value="ECO:0007669"/>
    <property type="project" value="TreeGrafter"/>
</dbReference>
<dbReference type="SUPFAM" id="SSF56854">
    <property type="entry name" value="Bcl-2 inhibitors of programmed cell death"/>
    <property type="match status" value="1"/>
</dbReference>
<keyword evidence="8" id="KW-1185">Reference proteome</keyword>
<comment type="subcellular location">
    <subcellularLocation>
        <location evidence="1">Endomembrane system</location>
    </subcellularLocation>
</comment>
<dbReference type="OrthoDB" id="6021377at2759"/>
<name>A0A6P8I8Z0_ACTTE</name>
<reference evidence="9 10" key="1">
    <citation type="submission" date="2025-04" db="UniProtKB">
        <authorList>
            <consortium name="RefSeq"/>
        </authorList>
    </citation>
    <scope>IDENTIFICATION</scope>
    <source>
        <tissue evidence="9 10">Tentacle</tissue>
    </source>
</reference>
<dbReference type="GO" id="GO:0001836">
    <property type="term" value="P:release of cytochrome c from mitochondria"/>
    <property type="evidence" value="ECO:0007669"/>
    <property type="project" value="TreeGrafter"/>
</dbReference>
<dbReference type="Gene3D" id="1.10.437.10">
    <property type="entry name" value="Blc2-like"/>
    <property type="match status" value="1"/>
</dbReference>
<dbReference type="InterPro" id="IPR046371">
    <property type="entry name" value="Bcl-2_BH1-3"/>
</dbReference>
<keyword evidence="5" id="KW-1133">Transmembrane helix</keyword>
<dbReference type="AlphaFoldDB" id="A0A6P8I8Z0"/>
<protein>
    <submittedName>
        <fullName evidence="9 10">Apoptosis regulator Bcl-2-like</fullName>
    </submittedName>
</protein>
<dbReference type="PRINTS" id="PR01862">
    <property type="entry name" value="BCL2FAMILY"/>
</dbReference>
<proteinExistence type="inferred from homology"/>
<evidence type="ECO:0000256" key="5">
    <source>
        <dbReference type="ARBA" id="ARBA00022989"/>
    </source>
</evidence>
<dbReference type="InterPro" id="IPR026298">
    <property type="entry name" value="Bcl-2_fam"/>
</dbReference>
<dbReference type="InterPro" id="IPR020726">
    <property type="entry name" value="Bcl2_BH2_motif_CS"/>
</dbReference>
<evidence type="ECO:0000256" key="4">
    <source>
        <dbReference type="ARBA" id="ARBA00022703"/>
    </source>
</evidence>
<dbReference type="GO" id="GO:0012505">
    <property type="term" value="C:endomembrane system"/>
    <property type="evidence" value="ECO:0007669"/>
    <property type="project" value="UniProtKB-SubCell"/>
</dbReference>
<dbReference type="Pfam" id="PF00452">
    <property type="entry name" value="Bcl-2"/>
    <property type="match status" value="1"/>
</dbReference>
<evidence type="ECO:0000259" key="7">
    <source>
        <dbReference type="SMART" id="SM00337"/>
    </source>
</evidence>
<dbReference type="PROSITE" id="PS50062">
    <property type="entry name" value="BCL2_FAMILY"/>
    <property type="match status" value="1"/>
</dbReference>
<dbReference type="CDD" id="cd06845">
    <property type="entry name" value="Bcl-2_like"/>
    <property type="match status" value="1"/>
</dbReference>
<sequence length="208" mass="22945">MAGATAALHLEDFSPSLDTSALSSSEKDILQESLSLIFDYVSFRLRSKFDQSQLVGLPRHFLIPQTPSTAESKLRSLASHMEAEYPDLFETACAKLDFTPATARSTFFSVAKEIFQTGINWGRIVALFTFGGVVAHHFVDNERPDMVSHVAVWIPQFIADHLLSWIIDNGGWDGFVKYFSESSPSLWKGLFAVGSICAAGFTMLALSK</sequence>